<feature type="transmembrane region" description="Helical" evidence="1">
    <location>
        <begin position="62"/>
        <end position="82"/>
    </location>
</feature>
<protein>
    <submittedName>
        <fullName evidence="2">Uncharacterized protein</fullName>
    </submittedName>
</protein>
<evidence type="ECO:0000313" key="2">
    <source>
        <dbReference type="EMBL" id="CAG6768899.1"/>
    </source>
</evidence>
<evidence type="ECO:0000256" key="1">
    <source>
        <dbReference type="SAM" id="Phobius"/>
    </source>
</evidence>
<name>A0A8D9EXR5_9HEMI</name>
<accession>A0A8D9EXR5</accession>
<organism evidence="2">
    <name type="scientific">Cacopsylla melanoneura</name>
    <dbReference type="NCBI Taxonomy" id="428564"/>
    <lineage>
        <taxon>Eukaryota</taxon>
        <taxon>Metazoa</taxon>
        <taxon>Ecdysozoa</taxon>
        <taxon>Arthropoda</taxon>
        <taxon>Hexapoda</taxon>
        <taxon>Insecta</taxon>
        <taxon>Pterygota</taxon>
        <taxon>Neoptera</taxon>
        <taxon>Paraneoptera</taxon>
        <taxon>Hemiptera</taxon>
        <taxon>Sternorrhyncha</taxon>
        <taxon>Psylloidea</taxon>
        <taxon>Psyllidae</taxon>
        <taxon>Psyllinae</taxon>
        <taxon>Cacopsylla</taxon>
    </lineage>
</organism>
<sequence>MSVERVFGGAVGGGVKFNEHLGSTGHDAGQVVFEPISTILEQDWICLGWTIIEYQVVPIARALIPGLQLHIFVSSHVLLAFNQPFFMSLNELDFVFVFVFKLILTCIFIFAVFLFLGTFFRLFLRFRFFWLFLASRFISFIFALVSVFVLRFLLGCCFVSLC</sequence>
<feature type="transmembrane region" description="Helical" evidence="1">
    <location>
        <begin position="128"/>
        <end position="154"/>
    </location>
</feature>
<dbReference type="AlphaFoldDB" id="A0A8D9EXR5"/>
<dbReference type="EMBL" id="HBUF01577598">
    <property type="protein sequence ID" value="CAG6768899.1"/>
    <property type="molecule type" value="Transcribed_RNA"/>
</dbReference>
<keyword evidence="1" id="KW-0812">Transmembrane</keyword>
<feature type="transmembrane region" description="Helical" evidence="1">
    <location>
        <begin position="94"/>
        <end position="116"/>
    </location>
</feature>
<keyword evidence="1" id="KW-1133">Transmembrane helix</keyword>
<reference evidence="2" key="1">
    <citation type="submission" date="2021-05" db="EMBL/GenBank/DDBJ databases">
        <authorList>
            <person name="Alioto T."/>
            <person name="Alioto T."/>
            <person name="Gomez Garrido J."/>
        </authorList>
    </citation>
    <scope>NUCLEOTIDE SEQUENCE</scope>
</reference>
<keyword evidence="1" id="KW-0472">Membrane</keyword>
<proteinExistence type="predicted"/>